<reference evidence="7" key="1">
    <citation type="submission" date="2022-11" db="UniProtKB">
        <authorList>
            <consortium name="WormBaseParasite"/>
        </authorList>
    </citation>
    <scope>IDENTIFICATION</scope>
</reference>
<keyword evidence="6" id="KW-1185">Reference proteome</keyword>
<name>A0A914DNV8_9BILA</name>
<dbReference type="SUPFAM" id="SSF57850">
    <property type="entry name" value="RING/U-box"/>
    <property type="match status" value="1"/>
</dbReference>
<protein>
    <submittedName>
        <fullName evidence="7">RING-type domain-containing protein</fullName>
    </submittedName>
</protein>
<evidence type="ECO:0000256" key="3">
    <source>
        <dbReference type="PROSITE-ProRule" id="PRU00175"/>
    </source>
</evidence>
<feature type="domain" description="RING-type" evidence="5">
    <location>
        <begin position="744"/>
        <end position="779"/>
    </location>
</feature>
<dbReference type="GO" id="GO:0008270">
    <property type="term" value="F:zinc ion binding"/>
    <property type="evidence" value="ECO:0007669"/>
    <property type="project" value="UniProtKB-KW"/>
</dbReference>
<keyword evidence="1 3" id="KW-0863">Zinc-finger</keyword>
<feature type="region of interest" description="Disordered" evidence="4">
    <location>
        <begin position="521"/>
        <end position="548"/>
    </location>
</feature>
<proteinExistence type="predicted"/>
<dbReference type="Pfam" id="PF13920">
    <property type="entry name" value="zf-C3HC4_3"/>
    <property type="match status" value="1"/>
</dbReference>
<feature type="compositionally biased region" description="Low complexity" evidence="4">
    <location>
        <begin position="379"/>
        <end position="401"/>
    </location>
</feature>
<accession>A0A914DNV8</accession>
<dbReference type="PANTHER" id="PTHR14879:SF5">
    <property type="entry name" value="RING-TYPE DOMAIN-CONTAINING PROTEIN"/>
    <property type="match status" value="1"/>
</dbReference>
<keyword evidence="2" id="KW-0862">Zinc</keyword>
<dbReference type="InterPro" id="IPR013083">
    <property type="entry name" value="Znf_RING/FYVE/PHD"/>
</dbReference>
<dbReference type="Gene3D" id="3.30.40.10">
    <property type="entry name" value="Zinc/RING finger domain, C3HC4 (zinc finger)"/>
    <property type="match status" value="1"/>
</dbReference>
<sequence length="790" mass="91632">MRDSRSFTGVNSTHNLFTVAPNGDYILFKKNSQELYYFDPNELDKNCSLKVSIPEILHANDNIFDLVHLNSGQLVILMQTYENRVYFAKATINLIEKCVQIEEFVDKNLEIRTKSAQSRVIFDEYGPVLITYPNTFSDPNKESRCIQLFHIGDYFEEGFEQVQKLVVAQRVNKNELWCDPFISRNTLYFFNQYDETMLTISLSSEQKFKCETIRTYANISEGGNLPSIHFFHRSTIAFDDYAFVYFSQLMHEGQKHIVGQSSSQAWKLWLNSMTWEQLDLNLSHHIPTSKVTTRRCGIDQAYIHGSCNHIGCPEQCHLYEISLGGESLDHSQEYLFDHDNTRKSSTTKFLKRIAKFSPGSHKSDDKKWAKAQARHRSVSKSSLGERSSSLHSLHSHNSFQSGTSESNKSQIFNWSREMALQGSMERNLLSDQLKQAKEMGFTDSDLMAALEFNNKNNSNAPFEPFQSPSDMLDVLNFVQKMEKRNHLSQSTSRLSTIDKFNFEDETPRKFPKWTSTAATNTLPVPRSSSMNRSVSFNDADGQDTRNKRYSPIYVPSRTATTTHSSLQRLIDTFNNERNRLFEDFGRYLAEMKRKIELCALREVEMNSKICDLETQGADLRSQLKDQSKLETQLAVICKKFEDLTAENEMRNRLIQSLTNENEDLNHRCEEMLREMEHIRGEQKRAEEAIDKMQRKESEMREQLSNKEDELRRKSSEPNEVIEQMEQEVGYLRIENAELRKGLPCAICMDRRRETIYVPCCHFISCEECSKETNNCSVCRAPIRGKLEVYQ</sequence>
<evidence type="ECO:0000259" key="5">
    <source>
        <dbReference type="PROSITE" id="PS50089"/>
    </source>
</evidence>
<dbReference type="WBParaSite" id="ACRNAN_scaffold340.g26923.t1">
    <property type="protein sequence ID" value="ACRNAN_scaffold340.g26923.t1"/>
    <property type="gene ID" value="ACRNAN_scaffold340.g26923"/>
</dbReference>
<feature type="compositionally biased region" description="Polar residues" evidence="4">
    <location>
        <begin position="521"/>
        <end position="536"/>
    </location>
</feature>
<feature type="region of interest" description="Disordered" evidence="4">
    <location>
        <begin position="693"/>
        <end position="719"/>
    </location>
</feature>
<dbReference type="AlphaFoldDB" id="A0A914DNV8"/>
<dbReference type="InterPro" id="IPR051728">
    <property type="entry name" value="RING-FYVE_E3_ubiquitin-ligase"/>
</dbReference>
<dbReference type="PROSITE" id="PS50089">
    <property type="entry name" value="ZF_RING_2"/>
    <property type="match status" value="1"/>
</dbReference>
<evidence type="ECO:0000256" key="2">
    <source>
        <dbReference type="ARBA" id="ARBA00022833"/>
    </source>
</evidence>
<feature type="compositionally biased region" description="Basic and acidic residues" evidence="4">
    <location>
        <begin position="693"/>
        <end position="716"/>
    </location>
</feature>
<dbReference type="PANTHER" id="PTHR14879">
    <property type="entry name" value="CASPASE REGULATOR, RING FINGER DOMAIN-CONTAINING"/>
    <property type="match status" value="1"/>
</dbReference>
<evidence type="ECO:0000256" key="1">
    <source>
        <dbReference type="ARBA" id="ARBA00022771"/>
    </source>
</evidence>
<evidence type="ECO:0000256" key="4">
    <source>
        <dbReference type="SAM" id="MobiDB-lite"/>
    </source>
</evidence>
<feature type="region of interest" description="Disordered" evidence="4">
    <location>
        <begin position="357"/>
        <end position="406"/>
    </location>
</feature>
<keyword evidence="1 3" id="KW-0479">Metal-binding</keyword>
<organism evidence="6 7">
    <name type="scientific">Acrobeloides nanus</name>
    <dbReference type="NCBI Taxonomy" id="290746"/>
    <lineage>
        <taxon>Eukaryota</taxon>
        <taxon>Metazoa</taxon>
        <taxon>Ecdysozoa</taxon>
        <taxon>Nematoda</taxon>
        <taxon>Chromadorea</taxon>
        <taxon>Rhabditida</taxon>
        <taxon>Tylenchina</taxon>
        <taxon>Cephalobomorpha</taxon>
        <taxon>Cephaloboidea</taxon>
        <taxon>Cephalobidae</taxon>
        <taxon>Acrobeloides</taxon>
    </lineage>
</organism>
<dbReference type="Proteomes" id="UP000887540">
    <property type="component" value="Unplaced"/>
</dbReference>
<evidence type="ECO:0000313" key="7">
    <source>
        <dbReference type="WBParaSite" id="ACRNAN_scaffold340.g26923.t1"/>
    </source>
</evidence>
<evidence type="ECO:0000313" key="6">
    <source>
        <dbReference type="Proteomes" id="UP000887540"/>
    </source>
</evidence>
<dbReference type="InterPro" id="IPR001841">
    <property type="entry name" value="Znf_RING"/>
</dbReference>